<evidence type="ECO:0000313" key="2">
    <source>
        <dbReference type="EMBL" id="QHT27263.1"/>
    </source>
</evidence>
<reference evidence="2" key="1">
    <citation type="journal article" date="2020" name="Nature">
        <title>Giant virus diversity and host interactions through global metagenomics.</title>
        <authorList>
            <person name="Schulz F."/>
            <person name="Roux S."/>
            <person name="Paez-Espino D."/>
            <person name="Jungbluth S."/>
            <person name="Walsh D.A."/>
            <person name="Denef V.J."/>
            <person name="McMahon K.D."/>
            <person name="Konstantinidis K.T."/>
            <person name="Eloe-Fadrosh E.A."/>
            <person name="Kyrpides N.C."/>
            <person name="Woyke T."/>
        </authorList>
    </citation>
    <scope>NUCLEOTIDE SEQUENCE</scope>
    <source>
        <strain evidence="2">GVMAG-M-3300023179-33</strain>
    </source>
</reference>
<dbReference type="Pfam" id="PF00117">
    <property type="entry name" value="GATase"/>
    <property type="match status" value="1"/>
</dbReference>
<accession>A0A6C0EFR2</accession>
<sequence>MLLILDNSVKKDDPLSFTKDIIKSLKKYKIPHKVVNKIQNIDDIEKKIKGIIITGSSFKLTKKENFEKFSFIIYYLIKLNVPLYGICFGCQFLNLIYGGTLKDNKKFICEDIDFSFYDPACPLLKNTNTAPPTTLTNPTKFHYCFSDIVIPNKNTDVRVFASIIYKNKKLDCGFEFEKNRVYGSMFHPEYYDNTQIVFKNFYEICKKW</sequence>
<dbReference type="Gene3D" id="3.40.50.880">
    <property type="match status" value="1"/>
</dbReference>
<evidence type="ECO:0000259" key="1">
    <source>
        <dbReference type="Pfam" id="PF00117"/>
    </source>
</evidence>
<dbReference type="InterPro" id="IPR017926">
    <property type="entry name" value="GATASE"/>
</dbReference>
<proteinExistence type="predicted"/>
<protein>
    <recommendedName>
        <fullName evidence="1">Glutamine amidotransferase domain-containing protein</fullName>
    </recommendedName>
</protein>
<dbReference type="EMBL" id="MN739821">
    <property type="protein sequence ID" value="QHT27263.1"/>
    <property type="molecule type" value="Genomic_DNA"/>
</dbReference>
<name>A0A6C0EFR2_9ZZZZ</name>
<dbReference type="AlphaFoldDB" id="A0A6C0EFR2"/>
<feature type="domain" description="Glutamine amidotransferase" evidence="1">
    <location>
        <begin position="15"/>
        <end position="201"/>
    </location>
</feature>
<dbReference type="SUPFAM" id="SSF52317">
    <property type="entry name" value="Class I glutamine amidotransferase-like"/>
    <property type="match status" value="1"/>
</dbReference>
<dbReference type="InterPro" id="IPR029062">
    <property type="entry name" value="Class_I_gatase-like"/>
</dbReference>
<dbReference type="PROSITE" id="PS51273">
    <property type="entry name" value="GATASE_TYPE_1"/>
    <property type="match status" value="1"/>
</dbReference>
<organism evidence="2">
    <name type="scientific">viral metagenome</name>
    <dbReference type="NCBI Taxonomy" id="1070528"/>
    <lineage>
        <taxon>unclassified sequences</taxon>
        <taxon>metagenomes</taxon>
        <taxon>organismal metagenomes</taxon>
    </lineage>
</organism>